<evidence type="ECO:0000313" key="2">
    <source>
        <dbReference type="Proteomes" id="UP000010798"/>
    </source>
</evidence>
<proteinExistence type="predicted"/>
<evidence type="ECO:0000313" key="1">
    <source>
        <dbReference type="EMBL" id="AGA27053.1"/>
    </source>
</evidence>
<reference evidence="1 2" key="1">
    <citation type="submission" date="2012-02" db="EMBL/GenBank/DDBJ databases">
        <title>Complete sequence of chromosome of Singulisphaera acidiphila DSM 18658.</title>
        <authorList>
            <consortium name="US DOE Joint Genome Institute (JGI-PGF)"/>
            <person name="Lucas S."/>
            <person name="Copeland A."/>
            <person name="Lapidus A."/>
            <person name="Glavina del Rio T."/>
            <person name="Dalin E."/>
            <person name="Tice H."/>
            <person name="Bruce D."/>
            <person name="Goodwin L."/>
            <person name="Pitluck S."/>
            <person name="Peters L."/>
            <person name="Ovchinnikova G."/>
            <person name="Chertkov O."/>
            <person name="Kyrpides N."/>
            <person name="Mavromatis K."/>
            <person name="Ivanova N."/>
            <person name="Brettin T."/>
            <person name="Detter J.C."/>
            <person name="Han C."/>
            <person name="Larimer F."/>
            <person name="Land M."/>
            <person name="Hauser L."/>
            <person name="Markowitz V."/>
            <person name="Cheng J.-F."/>
            <person name="Hugenholtz P."/>
            <person name="Woyke T."/>
            <person name="Wu D."/>
            <person name="Tindall B."/>
            <person name="Pomrenke H."/>
            <person name="Brambilla E."/>
            <person name="Klenk H.-P."/>
            <person name="Eisen J.A."/>
        </authorList>
    </citation>
    <scope>NUCLEOTIDE SEQUENCE [LARGE SCALE GENOMIC DNA]</scope>
    <source>
        <strain evidence="2">ATCC BAA-1392 / DSM 18658 / VKM B-2454 / MOB10</strain>
    </source>
</reference>
<dbReference type="Proteomes" id="UP000010798">
    <property type="component" value="Chromosome"/>
</dbReference>
<dbReference type="EMBL" id="CP003364">
    <property type="protein sequence ID" value="AGA27053.1"/>
    <property type="molecule type" value="Genomic_DNA"/>
</dbReference>
<dbReference type="NCBIfam" id="TIGR02165">
    <property type="entry name" value="cas5_6_GSU0054"/>
    <property type="match status" value="1"/>
</dbReference>
<protein>
    <submittedName>
        <fullName evidence="1">CRISPR-associated protein, GSU0054 family (Cas_GSU0054)</fullName>
    </submittedName>
</protein>
<dbReference type="eggNOG" id="ENOG502ZAU8">
    <property type="taxonomic scope" value="Bacteria"/>
</dbReference>
<dbReference type="HOGENOM" id="CLU_570773_0_0_0"/>
<accession>L0DDZ4</accession>
<dbReference type="AlphaFoldDB" id="L0DDZ4"/>
<dbReference type="STRING" id="886293.Sinac_2758"/>
<dbReference type="RefSeq" id="WP_015246204.1">
    <property type="nucleotide sequence ID" value="NC_019892.1"/>
</dbReference>
<dbReference type="OrthoDB" id="128883at2"/>
<name>L0DDZ4_SINAD</name>
<gene>
    <name evidence="1" type="ordered locus">Sinac_2758</name>
</gene>
<keyword evidence="2" id="KW-1185">Reference proteome</keyword>
<organism evidence="1 2">
    <name type="scientific">Singulisphaera acidiphila (strain ATCC BAA-1392 / DSM 18658 / VKM B-2454 / MOB10)</name>
    <dbReference type="NCBI Taxonomy" id="886293"/>
    <lineage>
        <taxon>Bacteria</taxon>
        <taxon>Pseudomonadati</taxon>
        <taxon>Planctomycetota</taxon>
        <taxon>Planctomycetia</taxon>
        <taxon>Isosphaerales</taxon>
        <taxon>Isosphaeraceae</taxon>
        <taxon>Singulisphaera</taxon>
    </lineage>
</organism>
<dbReference type="KEGG" id="saci:Sinac_2758"/>
<sequence>MPVTLRLNLPAGRYHATPWGRHVNEGVPEWPPAPWRLLRALVAVWKRTCPELSESQVRRVLEQLLPPPSFQLPASQVAHTRHYMPRGKTGPDERTLVFDTFVAINRDEPLVIGWPDAELPPSDLTVLTQLVANMTSLGRAESWAQVELSASMPDRWNCLPAKASTPNPIAVFCPDPATAFGSEHYPAHTLKMVKKGLKPGDLLFDSPRWHLCLDTQTIHDRQWPQVPGAKWVNYSIRPTHPEPNPRATVPNRLPPTFVRFALDGPVLPLVTETIRLAEQVRVQLLSRCKWLYSPKDPRLAVADLPTIAPAFWGKDEDRRPLTGHRHAYFLPVDEDDDGAIDHVAVYAPMGLSPLELQAVDLLRRLRYGDHDLSLVVVGRGVPEDFARSRLLGPAMTWESATPFVVTRHLKRRGRKRDPLEWTQGPDGHAAFVREVLKEELEHRAELDPDKFGDVEIEPLDRREIGPRHIRPLEFYLSRLKEGGDGERRSRGGFRIRFPHPVSGPIALGHSCHFGLGLFLPLPPT</sequence>
<dbReference type="InterPro" id="IPR019089">
    <property type="entry name" value="Cas_GSU0054"/>
</dbReference>